<proteinExistence type="predicted"/>
<dbReference type="SMR" id="A0A8I6XA41"/>
<dbReference type="Gramene" id="HORVU.MOREX.r3.2HG0181460.1">
    <property type="protein sequence ID" value="HORVU.MOREX.r3.2HG0181460.1"/>
    <property type="gene ID" value="HORVU.MOREX.r3.2HG0181460"/>
</dbReference>
<dbReference type="Proteomes" id="UP000011116">
    <property type="component" value="Chromosome 2H"/>
</dbReference>
<dbReference type="GO" id="GO:0009535">
    <property type="term" value="C:chloroplast thylakoid membrane"/>
    <property type="evidence" value="ECO:0000318"/>
    <property type="project" value="GO_Central"/>
</dbReference>
<name>A0A8I6XA41_HORVV</name>
<dbReference type="EnsemblPlants" id="HORVU.MOREX.r3.2HG0181460.1">
    <property type="protein sequence ID" value="HORVU.MOREX.r3.2HG0181460.1"/>
    <property type="gene ID" value="HORVU.MOREX.r3.2HG0181460"/>
</dbReference>
<organism evidence="2 3">
    <name type="scientific">Hordeum vulgare subsp. vulgare</name>
    <name type="common">Domesticated barley</name>
    <dbReference type="NCBI Taxonomy" id="112509"/>
    <lineage>
        <taxon>Eukaryota</taxon>
        <taxon>Viridiplantae</taxon>
        <taxon>Streptophyta</taxon>
        <taxon>Embryophyta</taxon>
        <taxon>Tracheophyta</taxon>
        <taxon>Spermatophyta</taxon>
        <taxon>Magnoliopsida</taxon>
        <taxon>Liliopsida</taxon>
        <taxon>Poales</taxon>
        <taxon>Poaceae</taxon>
        <taxon>BOP clade</taxon>
        <taxon>Pooideae</taxon>
        <taxon>Triticodae</taxon>
        <taxon>Triticeae</taxon>
        <taxon>Hordeinae</taxon>
        <taxon>Hordeum</taxon>
    </lineage>
</organism>
<feature type="region of interest" description="Disordered" evidence="1">
    <location>
        <begin position="1"/>
        <end position="115"/>
    </location>
</feature>
<reference evidence="2" key="2">
    <citation type="submission" date="2020-10" db="EMBL/GenBank/DDBJ databases">
        <authorList>
            <person name="Scholz U."/>
            <person name="Mascher M."/>
            <person name="Fiebig A."/>
        </authorList>
    </citation>
    <scope>NUCLEOTIDE SEQUENCE [LARGE SCALE GENOMIC DNA]</scope>
    <source>
        <strain evidence="2">cv. Morex</strain>
    </source>
</reference>
<dbReference type="Pfam" id="PF20711">
    <property type="entry name" value="DUF6825"/>
    <property type="match status" value="1"/>
</dbReference>
<dbReference type="Gramene" id="HORVU.MOREX.r2.2HG0150080.1">
    <property type="protein sequence ID" value="HORVU.MOREX.r2.2HG0150080.1"/>
    <property type="gene ID" value="HORVU.MOREX.r2.2HG0150080"/>
</dbReference>
<sequence length="217" mass="22866">MRVQQSKKEKRPPISQIAPNPSVAARPPVAGGSNPTDSQPQFLAGRPRSSTTARADMAPVLPAPAAAPPSFCRVSLPARSAFPSPSPSPVRNNLRRFAARSGGGGGRPEPKAGDDESKAVLDAFFLGKALAEALTERAESVVGEVFSVVGQWQAEQQKQVQEFQEEVVQRAQKAKERAAEEVVDDNKGPKTLKGPSTTIVTPAPTSPTSPTIPTQGE</sequence>
<evidence type="ECO:0000313" key="2">
    <source>
        <dbReference type="EnsemblPlants" id="HORVU.MOREX.r3.2HG0181460.1"/>
    </source>
</evidence>
<feature type="region of interest" description="Disordered" evidence="1">
    <location>
        <begin position="174"/>
        <end position="217"/>
    </location>
</feature>
<protein>
    <submittedName>
        <fullName evidence="2">Uncharacterized protein</fullName>
    </submittedName>
</protein>
<accession>A0A8I6XA41</accession>
<dbReference type="PANTHER" id="PTHR35745:SF1">
    <property type="entry name" value="OS04G0513000 PROTEIN"/>
    <property type="match status" value="1"/>
</dbReference>
<feature type="compositionally biased region" description="Low complexity" evidence="1">
    <location>
        <begin position="195"/>
        <end position="217"/>
    </location>
</feature>
<reference evidence="2" key="3">
    <citation type="submission" date="2022-01" db="UniProtKB">
        <authorList>
            <consortium name="EnsemblPlants"/>
        </authorList>
    </citation>
    <scope>IDENTIFICATION</scope>
    <source>
        <strain evidence="2">subsp. vulgare</strain>
    </source>
</reference>
<feature type="compositionally biased region" description="Basic and acidic residues" evidence="1">
    <location>
        <begin position="174"/>
        <end position="188"/>
    </location>
</feature>
<dbReference type="InterPro" id="IPR040003">
    <property type="entry name" value="PG18-like"/>
</dbReference>
<evidence type="ECO:0000313" key="3">
    <source>
        <dbReference type="Proteomes" id="UP000011116"/>
    </source>
</evidence>
<keyword evidence="3" id="KW-1185">Reference proteome</keyword>
<evidence type="ECO:0000256" key="1">
    <source>
        <dbReference type="SAM" id="MobiDB-lite"/>
    </source>
</evidence>
<dbReference type="PANTHER" id="PTHR35745">
    <property type="entry name" value="BNACNNG14650D PROTEIN"/>
    <property type="match status" value="1"/>
</dbReference>
<dbReference type="AlphaFoldDB" id="A0A8I6XA41"/>
<reference evidence="3" key="1">
    <citation type="journal article" date="2012" name="Nature">
        <title>A physical, genetic and functional sequence assembly of the barley genome.</title>
        <authorList>
            <consortium name="The International Barley Genome Sequencing Consortium"/>
            <person name="Mayer K.F."/>
            <person name="Waugh R."/>
            <person name="Brown J.W."/>
            <person name="Schulman A."/>
            <person name="Langridge P."/>
            <person name="Platzer M."/>
            <person name="Fincher G.B."/>
            <person name="Muehlbauer G.J."/>
            <person name="Sato K."/>
            <person name="Close T.J."/>
            <person name="Wise R.P."/>
            <person name="Stein N."/>
        </authorList>
    </citation>
    <scope>NUCLEOTIDE SEQUENCE [LARGE SCALE GENOMIC DNA]</scope>
    <source>
        <strain evidence="3">cv. Morex</strain>
    </source>
</reference>
<dbReference type="GO" id="GO:0010027">
    <property type="term" value="P:thylakoid membrane organization"/>
    <property type="evidence" value="ECO:0007669"/>
    <property type="project" value="InterPro"/>
</dbReference>